<evidence type="ECO:0008006" key="4">
    <source>
        <dbReference type="Google" id="ProtNLM"/>
    </source>
</evidence>
<name>A0A2K1IDW1_PHYPA</name>
<dbReference type="EMBL" id="ABEU02000025">
    <property type="protein sequence ID" value="PNR27466.1"/>
    <property type="molecule type" value="Genomic_DNA"/>
</dbReference>
<evidence type="ECO:0000313" key="2">
    <source>
        <dbReference type="EnsemblPlants" id="PAC:32980479.CDS.1"/>
    </source>
</evidence>
<evidence type="ECO:0000313" key="1">
    <source>
        <dbReference type="EMBL" id="PNR27466.1"/>
    </source>
</evidence>
<reference evidence="1 3" key="2">
    <citation type="journal article" date="2018" name="Plant J.">
        <title>The Physcomitrella patens chromosome-scale assembly reveals moss genome structure and evolution.</title>
        <authorList>
            <person name="Lang D."/>
            <person name="Ullrich K.K."/>
            <person name="Murat F."/>
            <person name="Fuchs J."/>
            <person name="Jenkins J."/>
            <person name="Haas F.B."/>
            <person name="Piednoel M."/>
            <person name="Gundlach H."/>
            <person name="Van Bel M."/>
            <person name="Meyberg R."/>
            <person name="Vives C."/>
            <person name="Morata J."/>
            <person name="Symeonidi A."/>
            <person name="Hiss M."/>
            <person name="Muchero W."/>
            <person name="Kamisugi Y."/>
            <person name="Saleh O."/>
            <person name="Blanc G."/>
            <person name="Decker E.L."/>
            <person name="van Gessel N."/>
            <person name="Grimwood J."/>
            <person name="Hayes R.D."/>
            <person name="Graham S.W."/>
            <person name="Gunter L.E."/>
            <person name="McDaniel S.F."/>
            <person name="Hoernstein S.N.W."/>
            <person name="Larsson A."/>
            <person name="Li F.W."/>
            <person name="Perroud P.F."/>
            <person name="Phillips J."/>
            <person name="Ranjan P."/>
            <person name="Rokshar D.S."/>
            <person name="Rothfels C.J."/>
            <person name="Schneider L."/>
            <person name="Shu S."/>
            <person name="Stevenson D.W."/>
            <person name="Thummler F."/>
            <person name="Tillich M."/>
            <person name="Villarreal Aguilar J.C."/>
            <person name="Widiez T."/>
            <person name="Wong G.K."/>
            <person name="Wymore A."/>
            <person name="Zhang Y."/>
            <person name="Zimmer A.D."/>
            <person name="Quatrano R.S."/>
            <person name="Mayer K.F.X."/>
            <person name="Goodstein D."/>
            <person name="Casacuberta J.M."/>
            <person name="Vandepoele K."/>
            <person name="Reski R."/>
            <person name="Cuming A.C."/>
            <person name="Tuskan G.A."/>
            <person name="Maumus F."/>
            <person name="Salse J."/>
            <person name="Schmutz J."/>
            <person name="Rensing S.A."/>
        </authorList>
    </citation>
    <scope>NUCLEOTIDE SEQUENCE [LARGE SCALE GENOMIC DNA]</scope>
    <source>
        <strain evidence="2 3">cv. Gransden 2004</strain>
    </source>
</reference>
<protein>
    <recommendedName>
        <fullName evidence="4">Reverse transcriptase Ty1/copia-type domain-containing protein</fullName>
    </recommendedName>
</protein>
<proteinExistence type="predicted"/>
<dbReference type="EnsemblPlants" id="Pp3c25_5410V3.1">
    <property type="protein sequence ID" value="PAC:32980479.CDS.1"/>
    <property type="gene ID" value="Pp3c25_5410"/>
</dbReference>
<sequence length="102" mass="11774">MIDLNCNSGSDLKLAHNHAFYSQTKHVKVKDHSICELIVEKEITIHYIGTNNQLTDLLTKPLGRKKFLHFQDAFRMKHLSSLWTTQSLEAQSAYTILPRGRH</sequence>
<evidence type="ECO:0000313" key="3">
    <source>
        <dbReference type="Proteomes" id="UP000006727"/>
    </source>
</evidence>
<organism evidence="1">
    <name type="scientific">Physcomitrium patens</name>
    <name type="common">Spreading-leaved earth moss</name>
    <name type="synonym">Physcomitrella patens</name>
    <dbReference type="NCBI Taxonomy" id="3218"/>
    <lineage>
        <taxon>Eukaryota</taxon>
        <taxon>Viridiplantae</taxon>
        <taxon>Streptophyta</taxon>
        <taxon>Embryophyta</taxon>
        <taxon>Bryophyta</taxon>
        <taxon>Bryophytina</taxon>
        <taxon>Bryopsida</taxon>
        <taxon>Funariidae</taxon>
        <taxon>Funariales</taxon>
        <taxon>Funariaceae</taxon>
        <taxon>Physcomitrium</taxon>
    </lineage>
</organism>
<reference evidence="2" key="3">
    <citation type="submission" date="2020-12" db="UniProtKB">
        <authorList>
            <consortium name="EnsemblPlants"/>
        </authorList>
    </citation>
    <scope>IDENTIFICATION</scope>
</reference>
<reference evidence="1 3" key="1">
    <citation type="journal article" date="2008" name="Science">
        <title>The Physcomitrella genome reveals evolutionary insights into the conquest of land by plants.</title>
        <authorList>
            <person name="Rensing S."/>
            <person name="Lang D."/>
            <person name="Zimmer A."/>
            <person name="Terry A."/>
            <person name="Salamov A."/>
            <person name="Shapiro H."/>
            <person name="Nishiyama T."/>
            <person name="Perroud P.-F."/>
            <person name="Lindquist E."/>
            <person name="Kamisugi Y."/>
            <person name="Tanahashi T."/>
            <person name="Sakakibara K."/>
            <person name="Fujita T."/>
            <person name="Oishi K."/>
            <person name="Shin-I T."/>
            <person name="Kuroki Y."/>
            <person name="Toyoda A."/>
            <person name="Suzuki Y."/>
            <person name="Hashimoto A."/>
            <person name="Yamaguchi K."/>
            <person name="Sugano A."/>
            <person name="Kohara Y."/>
            <person name="Fujiyama A."/>
            <person name="Anterola A."/>
            <person name="Aoki S."/>
            <person name="Ashton N."/>
            <person name="Barbazuk W.B."/>
            <person name="Barker E."/>
            <person name="Bennetzen J."/>
            <person name="Bezanilla M."/>
            <person name="Blankenship R."/>
            <person name="Cho S.H."/>
            <person name="Dutcher S."/>
            <person name="Estelle M."/>
            <person name="Fawcett J.A."/>
            <person name="Gundlach H."/>
            <person name="Hanada K."/>
            <person name="Heyl A."/>
            <person name="Hicks K.A."/>
            <person name="Hugh J."/>
            <person name="Lohr M."/>
            <person name="Mayer K."/>
            <person name="Melkozernov A."/>
            <person name="Murata T."/>
            <person name="Nelson D."/>
            <person name="Pils B."/>
            <person name="Prigge M."/>
            <person name="Reiss B."/>
            <person name="Renner T."/>
            <person name="Rombauts S."/>
            <person name="Rushton P."/>
            <person name="Sanderfoot A."/>
            <person name="Schween G."/>
            <person name="Shiu S.-H."/>
            <person name="Stueber K."/>
            <person name="Theodoulou F.L."/>
            <person name="Tu H."/>
            <person name="Van de Peer Y."/>
            <person name="Verrier P.J."/>
            <person name="Waters E."/>
            <person name="Wood A."/>
            <person name="Yang L."/>
            <person name="Cove D."/>
            <person name="Cuming A."/>
            <person name="Hasebe M."/>
            <person name="Lucas S."/>
            <person name="Mishler D.B."/>
            <person name="Reski R."/>
            <person name="Grigoriev I."/>
            <person name="Quatrano R.S."/>
            <person name="Boore J.L."/>
        </authorList>
    </citation>
    <scope>NUCLEOTIDE SEQUENCE [LARGE SCALE GENOMIC DNA]</scope>
    <source>
        <strain evidence="2 3">cv. Gransden 2004</strain>
    </source>
</reference>
<gene>
    <name evidence="1" type="ORF">PHYPA_029618</name>
</gene>
<keyword evidence="3" id="KW-1185">Reference proteome</keyword>
<dbReference type="AlphaFoldDB" id="A0A2K1IDW1"/>
<dbReference type="Proteomes" id="UP000006727">
    <property type="component" value="Chromosome 25"/>
</dbReference>
<dbReference type="InParanoid" id="A0A2K1IDW1"/>
<accession>A0A2K1IDW1</accession>
<dbReference type="Gramene" id="Pp3c25_5410V3.1">
    <property type="protein sequence ID" value="PAC:32980479.CDS.1"/>
    <property type="gene ID" value="Pp3c25_5410"/>
</dbReference>